<accession>A0A543HZ33</accession>
<dbReference type="InterPro" id="IPR012467">
    <property type="entry name" value="DUF1684"/>
</dbReference>
<reference evidence="1 2" key="1">
    <citation type="submission" date="2019-06" db="EMBL/GenBank/DDBJ databases">
        <title>Sequencing the genomes of 1000 actinobacteria strains.</title>
        <authorList>
            <person name="Klenk H.-P."/>
        </authorList>
    </citation>
    <scope>NUCLEOTIDE SEQUENCE [LARGE SCALE GENOMIC DNA]</scope>
    <source>
        <strain evidence="1 2">DSM 18031</strain>
    </source>
</reference>
<comment type="caution">
    <text evidence="1">The sequence shown here is derived from an EMBL/GenBank/DDBJ whole genome shotgun (WGS) entry which is preliminary data.</text>
</comment>
<keyword evidence="2" id="KW-1185">Reference proteome</keyword>
<dbReference type="Pfam" id="PF07920">
    <property type="entry name" value="DUF1684"/>
    <property type="match status" value="1"/>
</dbReference>
<dbReference type="EMBL" id="VFPN01000002">
    <property type="protein sequence ID" value="TQM63606.1"/>
    <property type="molecule type" value="Genomic_DNA"/>
</dbReference>
<dbReference type="PANTHER" id="PTHR41913:SF1">
    <property type="entry name" value="DUF1684 DOMAIN-CONTAINING PROTEIN"/>
    <property type="match status" value="1"/>
</dbReference>
<sequence length="300" mass="31510">MTDIIAPSTPGSFASDWAAWHEQHEAQRASEHGFLAVSDLVWLGPDPVRVAGIPGRWAVTGGTGSADGAVTGAGDAAERVTVTVDPAEDHRPSAEPLPDLSRNGVAVRGTLTLDPLAEGTGVNLRAGDIVVEVARRGGRYIVRPRHPRNPLRVNYTGTPTFEPSAAWRVAGRYVPFARPRPTTVGSVAPGLEHVYAAPGQIEFEVAGQPLSLTAFNGASPGSLFVLFTDATSGVSTYAANRSLALDPPDAEGSVLLDFNRATNLPCAYTDNATCPLPPAENRLPVAVEAGEQTPKERRVA</sequence>
<name>A0A543HZ33_9MICO</name>
<protein>
    <recommendedName>
        <fullName evidence="3">DUF1684 domain-containing protein</fullName>
    </recommendedName>
</protein>
<proteinExistence type="predicted"/>
<dbReference type="RefSeq" id="WP_141917768.1">
    <property type="nucleotide sequence ID" value="NZ_BAAAYS010000028.1"/>
</dbReference>
<organism evidence="1 2">
    <name type="scientific">Klugiella xanthotipulae</name>
    <dbReference type="NCBI Taxonomy" id="244735"/>
    <lineage>
        <taxon>Bacteria</taxon>
        <taxon>Bacillati</taxon>
        <taxon>Actinomycetota</taxon>
        <taxon>Actinomycetes</taxon>
        <taxon>Micrococcales</taxon>
        <taxon>Microbacteriaceae</taxon>
        <taxon>Klugiella</taxon>
    </lineage>
</organism>
<evidence type="ECO:0000313" key="2">
    <source>
        <dbReference type="Proteomes" id="UP000318331"/>
    </source>
</evidence>
<dbReference type="AlphaFoldDB" id="A0A543HZ33"/>
<dbReference type="PANTHER" id="PTHR41913">
    <property type="entry name" value="DUF1684 DOMAIN-CONTAINING PROTEIN"/>
    <property type="match status" value="1"/>
</dbReference>
<evidence type="ECO:0008006" key="3">
    <source>
        <dbReference type="Google" id="ProtNLM"/>
    </source>
</evidence>
<dbReference type="OrthoDB" id="5493262at2"/>
<gene>
    <name evidence="1" type="ORF">FB466_1875</name>
</gene>
<evidence type="ECO:0000313" key="1">
    <source>
        <dbReference type="EMBL" id="TQM63606.1"/>
    </source>
</evidence>
<dbReference type="Proteomes" id="UP000318331">
    <property type="component" value="Unassembled WGS sequence"/>
</dbReference>